<dbReference type="Proteomes" id="UP001159405">
    <property type="component" value="Unassembled WGS sequence"/>
</dbReference>
<evidence type="ECO:0000256" key="1">
    <source>
        <dbReference type="SAM" id="Coils"/>
    </source>
</evidence>
<protein>
    <submittedName>
        <fullName evidence="3">Uncharacterized protein</fullName>
    </submittedName>
</protein>
<dbReference type="EMBL" id="CALNXK010000003">
    <property type="protein sequence ID" value="CAH3034754.1"/>
    <property type="molecule type" value="Genomic_DNA"/>
</dbReference>
<evidence type="ECO:0000313" key="4">
    <source>
        <dbReference type="Proteomes" id="UP001159405"/>
    </source>
</evidence>
<keyword evidence="1" id="KW-0175">Coiled coil</keyword>
<proteinExistence type="predicted"/>
<feature type="compositionally biased region" description="Basic and acidic residues" evidence="2">
    <location>
        <begin position="137"/>
        <end position="149"/>
    </location>
</feature>
<evidence type="ECO:0000313" key="3">
    <source>
        <dbReference type="EMBL" id="CAH3034754.1"/>
    </source>
</evidence>
<accession>A0ABN8MUQ8</accession>
<sequence length="280" mass="32604">MMNGQHADPPSSMPKLFVFFSRSNVMYWTSEHDVLLCIQVVSENPFKTRKGSSQRSEIWDRIANTLNTSPKPVFAVDKRSVRDHVGILINRIKMKLRAEERSWGIAPPEPTELENLVEEIMALEETADAEMKEDDESVKGKAEKEKAKATDMRLKALEKVSETMKRHSGEIDQEKVKKRERRSGSETMLFLSKKAEKDQELKLKELQLKKEQHDLDAKRLQASIDQQRQFQQQQSEIMRLMQEQQQQQQQQLLASQQLMLRQQQDQTKALMSLLDKLVNK</sequence>
<comment type="caution">
    <text evidence="3">The sequence shown here is derived from an EMBL/GenBank/DDBJ whole genome shotgun (WGS) entry which is preliminary data.</text>
</comment>
<dbReference type="PANTHER" id="PTHR33309:SF1">
    <property type="entry name" value="MYB_SANT-LIKE DNA-BINDING DOMAIN-CONTAINING PROTEIN"/>
    <property type="match status" value="1"/>
</dbReference>
<keyword evidence="4" id="KW-1185">Reference proteome</keyword>
<feature type="region of interest" description="Disordered" evidence="2">
    <location>
        <begin position="161"/>
        <end position="185"/>
    </location>
</feature>
<feature type="region of interest" description="Disordered" evidence="2">
    <location>
        <begin position="128"/>
        <end position="149"/>
    </location>
</feature>
<gene>
    <name evidence="3" type="ORF">PLOB_00025255</name>
</gene>
<feature type="compositionally biased region" description="Basic and acidic residues" evidence="2">
    <location>
        <begin position="161"/>
        <end position="177"/>
    </location>
</feature>
<feature type="coiled-coil region" evidence="1">
    <location>
        <begin position="194"/>
        <end position="250"/>
    </location>
</feature>
<name>A0ABN8MUQ8_9CNID</name>
<evidence type="ECO:0000256" key="2">
    <source>
        <dbReference type="SAM" id="MobiDB-lite"/>
    </source>
</evidence>
<organism evidence="3 4">
    <name type="scientific">Porites lobata</name>
    <dbReference type="NCBI Taxonomy" id="104759"/>
    <lineage>
        <taxon>Eukaryota</taxon>
        <taxon>Metazoa</taxon>
        <taxon>Cnidaria</taxon>
        <taxon>Anthozoa</taxon>
        <taxon>Hexacorallia</taxon>
        <taxon>Scleractinia</taxon>
        <taxon>Fungiina</taxon>
        <taxon>Poritidae</taxon>
        <taxon>Porites</taxon>
    </lineage>
</organism>
<reference evidence="3 4" key="1">
    <citation type="submission" date="2022-05" db="EMBL/GenBank/DDBJ databases">
        <authorList>
            <consortium name="Genoscope - CEA"/>
            <person name="William W."/>
        </authorList>
    </citation>
    <scope>NUCLEOTIDE SEQUENCE [LARGE SCALE GENOMIC DNA]</scope>
</reference>
<dbReference type="PANTHER" id="PTHR33309">
    <property type="entry name" value="KERATIN, ULTRA HIGH-SULFUR MATRIX PROTEIN-LIKE"/>
    <property type="match status" value="1"/>
</dbReference>